<gene>
    <name evidence="3" type="ORF">P7K49_036791</name>
</gene>
<protein>
    <submittedName>
        <fullName evidence="3">Uncharacterized protein</fullName>
    </submittedName>
</protein>
<evidence type="ECO:0000256" key="2">
    <source>
        <dbReference type="SAM" id="SignalP"/>
    </source>
</evidence>
<organism evidence="3 4">
    <name type="scientific">Saguinus oedipus</name>
    <name type="common">Cotton-top tamarin</name>
    <name type="synonym">Oedipomidas oedipus</name>
    <dbReference type="NCBI Taxonomy" id="9490"/>
    <lineage>
        <taxon>Eukaryota</taxon>
        <taxon>Metazoa</taxon>
        <taxon>Chordata</taxon>
        <taxon>Craniata</taxon>
        <taxon>Vertebrata</taxon>
        <taxon>Euteleostomi</taxon>
        <taxon>Mammalia</taxon>
        <taxon>Eutheria</taxon>
        <taxon>Euarchontoglires</taxon>
        <taxon>Primates</taxon>
        <taxon>Haplorrhini</taxon>
        <taxon>Platyrrhini</taxon>
        <taxon>Cebidae</taxon>
        <taxon>Callitrichinae</taxon>
        <taxon>Saguinus</taxon>
    </lineage>
</organism>
<feature type="chain" id="PRO_5046070840" evidence="2">
    <location>
        <begin position="23"/>
        <end position="128"/>
    </location>
</feature>
<feature type="region of interest" description="Disordered" evidence="1">
    <location>
        <begin position="60"/>
        <end position="79"/>
    </location>
</feature>
<proteinExistence type="predicted"/>
<sequence>MAQPSCLFLMLALLPGNDQGTALHVACFASLCFTTTHHNLKNYLPMCSLAELNKEALKPPAFPTIPETERKAHGQDRAPGLHNLKNYLPMCSLAELNKEALKPPAFPTIPETERKAHGQDRAPGLQSH</sequence>
<feature type="compositionally biased region" description="Basic and acidic residues" evidence="1">
    <location>
        <begin position="111"/>
        <end position="120"/>
    </location>
</feature>
<evidence type="ECO:0000256" key="1">
    <source>
        <dbReference type="SAM" id="MobiDB-lite"/>
    </source>
</evidence>
<feature type="signal peptide" evidence="2">
    <location>
        <begin position="1"/>
        <end position="22"/>
    </location>
</feature>
<keyword evidence="2" id="KW-0732">Signal</keyword>
<evidence type="ECO:0000313" key="4">
    <source>
        <dbReference type="Proteomes" id="UP001266305"/>
    </source>
</evidence>
<evidence type="ECO:0000313" key="3">
    <source>
        <dbReference type="EMBL" id="KAK2085491.1"/>
    </source>
</evidence>
<dbReference type="EMBL" id="JASSZA010000021">
    <property type="protein sequence ID" value="KAK2085491.1"/>
    <property type="molecule type" value="Genomic_DNA"/>
</dbReference>
<accession>A0ABQ9TLD7</accession>
<comment type="caution">
    <text evidence="3">The sequence shown here is derived from an EMBL/GenBank/DDBJ whole genome shotgun (WGS) entry which is preliminary data.</text>
</comment>
<feature type="region of interest" description="Disordered" evidence="1">
    <location>
        <begin position="102"/>
        <end position="128"/>
    </location>
</feature>
<name>A0ABQ9TLD7_SAGOE</name>
<reference evidence="3 4" key="1">
    <citation type="submission" date="2023-05" db="EMBL/GenBank/DDBJ databases">
        <title>B98-5 Cell Line De Novo Hybrid Assembly: An Optical Mapping Approach.</title>
        <authorList>
            <person name="Kananen K."/>
            <person name="Auerbach J.A."/>
            <person name="Kautto E."/>
            <person name="Blachly J.S."/>
        </authorList>
    </citation>
    <scope>NUCLEOTIDE SEQUENCE [LARGE SCALE GENOMIC DNA]</scope>
    <source>
        <strain evidence="3">B95-8</strain>
        <tissue evidence="3">Cell line</tissue>
    </source>
</reference>
<dbReference type="Proteomes" id="UP001266305">
    <property type="component" value="Unassembled WGS sequence"/>
</dbReference>
<keyword evidence="4" id="KW-1185">Reference proteome</keyword>
<feature type="compositionally biased region" description="Basic and acidic residues" evidence="1">
    <location>
        <begin position="67"/>
        <end position="76"/>
    </location>
</feature>